<keyword evidence="3" id="KW-0677">Repeat</keyword>
<gene>
    <name evidence="6" type="ORF">DFP72DRAFT_755423</name>
</gene>
<protein>
    <submittedName>
        <fullName evidence="6">Uncharacterized protein</fullName>
    </submittedName>
</protein>
<keyword evidence="5" id="KW-0539">Nucleus</keyword>
<dbReference type="GO" id="GO:0043124">
    <property type="term" value="P:negative regulation of canonical NF-kappaB signal transduction"/>
    <property type="evidence" value="ECO:0007669"/>
    <property type="project" value="InterPro"/>
</dbReference>
<evidence type="ECO:0000256" key="1">
    <source>
        <dbReference type="ARBA" id="ARBA00004123"/>
    </source>
</evidence>
<evidence type="ECO:0000256" key="4">
    <source>
        <dbReference type="ARBA" id="ARBA00023043"/>
    </source>
</evidence>
<evidence type="ECO:0000256" key="5">
    <source>
        <dbReference type="ARBA" id="ARBA00023242"/>
    </source>
</evidence>
<evidence type="ECO:0000313" key="7">
    <source>
        <dbReference type="Proteomes" id="UP000521943"/>
    </source>
</evidence>
<dbReference type="AlphaFoldDB" id="A0A8H6LZC2"/>
<feature type="non-terminal residue" evidence="6">
    <location>
        <position position="87"/>
    </location>
</feature>
<dbReference type="EMBL" id="JACGCI010000096">
    <property type="protein sequence ID" value="KAF6746087.1"/>
    <property type="molecule type" value="Genomic_DNA"/>
</dbReference>
<dbReference type="OrthoDB" id="412109at2759"/>
<accession>A0A8H6LZC2</accession>
<proteinExistence type="predicted"/>
<evidence type="ECO:0000256" key="2">
    <source>
        <dbReference type="ARBA" id="ARBA00022553"/>
    </source>
</evidence>
<comment type="subcellular location">
    <subcellularLocation>
        <location evidence="1">Nucleus</location>
    </subcellularLocation>
</comment>
<dbReference type="GO" id="GO:0005634">
    <property type="term" value="C:nucleus"/>
    <property type="evidence" value="ECO:0007669"/>
    <property type="project" value="UniProtKB-SubCell"/>
</dbReference>
<dbReference type="PANTHER" id="PTHR15263">
    <property type="entry name" value="I-KAPPA-B-LIKE PROTEIN IKBL"/>
    <property type="match status" value="1"/>
</dbReference>
<name>A0A8H6LZC2_9AGAR</name>
<dbReference type="PANTHER" id="PTHR15263:SF1">
    <property type="entry name" value="NF-KAPPA-B INHIBITOR-LIKE PROTEIN 1"/>
    <property type="match status" value="1"/>
</dbReference>
<dbReference type="Proteomes" id="UP000521943">
    <property type="component" value="Unassembled WGS sequence"/>
</dbReference>
<evidence type="ECO:0000313" key="6">
    <source>
        <dbReference type="EMBL" id="KAF6746087.1"/>
    </source>
</evidence>
<comment type="caution">
    <text evidence="6">The sequence shown here is derived from an EMBL/GenBank/DDBJ whole genome shotgun (WGS) entry which is preliminary data.</text>
</comment>
<keyword evidence="7" id="KW-1185">Reference proteome</keyword>
<evidence type="ECO:0000256" key="3">
    <source>
        <dbReference type="ARBA" id="ARBA00022737"/>
    </source>
</evidence>
<dbReference type="InterPro" id="IPR038753">
    <property type="entry name" value="NFKBIL1"/>
</dbReference>
<feature type="non-terminal residue" evidence="6">
    <location>
        <position position="1"/>
    </location>
</feature>
<sequence>FQDVPWPLLVEVISLEDLTKEGILEFVAHGDRPGLRNKDLNSRARADLLRWHPDKFSQKVMKKVSENDKAMVQEGATKLVNLLTGLL</sequence>
<keyword evidence="4" id="KW-0040">ANK repeat</keyword>
<keyword evidence="2" id="KW-0597">Phosphoprotein</keyword>
<organism evidence="6 7">
    <name type="scientific">Ephemerocybe angulata</name>
    <dbReference type="NCBI Taxonomy" id="980116"/>
    <lineage>
        <taxon>Eukaryota</taxon>
        <taxon>Fungi</taxon>
        <taxon>Dikarya</taxon>
        <taxon>Basidiomycota</taxon>
        <taxon>Agaricomycotina</taxon>
        <taxon>Agaricomycetes</taxon>
        <taxon>Agaricomycetidae</taxon>
        <taxon>Agaricales</taxon>
        <taxon>Agaricineae</taxon>
        <taxon>Psathyrellaceae</taxon>
        <taxon>Ephemerocybe</taxon>
    </lineage>
</organism>
<reference evidence="6 7" key="1">
    <citation type="submission" date="2020-07" db="EMBL/GenBank/DDBJ databases">
        <title>Comparative genomics of pyrophilous fungi reveals a link between fire events and developmental genes.</title>
        <authorList>
            <consortium name="DOE Joint Genome Institute"/>
            <person name="Steindorff A.S."/>
            <person name="Carver A."/>
            <person name="Calhoun S."/>
            <person name="Stillman K."/>
            <person name="Liu H."/>
            <person name="Lipzen A."/>
            <person name="Pangilinan J."/>
            <person name="Labutti K."/>
            <person name="Bruns T.D."/>
            <person name="Grigoriev I.V."/>
        </authorList>
    </citation>
    <scope>NUCLEOTIDE SEQUENCE [LARGE SCALE GENOMIC DNA]</scope>
    <source>
        <strain evidence="6 7">CBS 144469</strain>
    </source>
</reference>